<dbReference type="CDD" id="cd07389">
    <property type="entry name" value="MPP_PhoD"/>
    <property type="match status" value="1"/>
</dbReference>
<reference evidence="3 4" key="1">
    <citation type="submission" date="2020-06" db="EMBL/GenBank/DDBJ databases">
        <title>Actinokineospora xiongansis sp. nov., isolated from soil of Baiyangdian.</title>
        <authorList>
            <person name="Zhang X."/>
        </authorList>
    </citation>
    <scope>NUCLEOTIDE SEQUENCE [LARGE SCALE GENOMIC DNA]</scope>
    <source>
        <strain evidence="3 4">HBU206404</strain>
    </source>
</reference>
<sequence>MNRRRVREDWLSDFDVTRTHIFVPAIMGAGVLVSLLTLLRDALHGKGGRGRARRIELEARATARHTLTGDPAGDALTAGLRPRAAYLLAALSCGGFAVYVLIGATANYLRRGAYVADIAWLWALSLAVAAALGAVAAVCAVAYSRWPKAARWELTMLAHTPLGQSPAKPRVISVLLLGWAAAFAGATAAIFTFVVAKAPRRLEGLDAWVAATAPKLPGVDLVGPFDPLGPVPLYLLAVAVIGLSAVRCSAVPVVYVVAAASGLLLDVALDLLVPRDRPIGATGDSFPSGQEIQGVLLIGFAPLALLVLTRRTRVAWVGAGLLALSAGVAGLSALRAGTHWWSDSASGVLWGVAAVLACWWALAHPRLHRHCTDCPLAASPHPGEVGLIHVGPRVQRVIRLASRVWAPAAIIGFLALAGFVGLPSNPEADTLGPQIADPAQLVLLALATVGWLLALKSEAAGAVVLALAGGVLGTLAALAYHPLVSLAVAVVFLAPAAGFWLVWQHGRTIRAITVLAVSSVLLLSGTWVGALTVYDTYYGPAHPASSVPALPADRVLWSWAGGVTTGGATVVAELAAGSRQARLRMEPVSGVEPIIISPQADVGADGVARLVVDGLAPGTAYRYRIEVDGVVDRSRGVGELRTAGATSLTVAFGGCARTGSNGAVFDAIRALRPDLYIATGDLHYGNPDTPDVGRFAGFYRRTLTAPAQAALYRSVPIAYVWDDHDYGPNDADASAPTRAAARAAYDRYVPHYPLASGPGEAINQAFTLGRVRFVLTDTRSERTAATMLGERQLAWLRQELVTASHTHAVVVWVNPDPWIAPADPTGDDWGGYAQERRVVADTIAEAGIRNLVMVSGDAHMVAIDDGTNTDYSTSGYPGFPLLHAAALDRPGGVKGGPYSEGAFPGAGQFGTLTVTDAGASVAVTLTGRDWRGEVLAEHRFTVPAR</sequence>
<dbReference type="Gene3D" id="1.20.144.10">
    <property type="entry name" value="Phosphatidic acid phosphatase type 2/haloperoxidase"/>
    <property type="match status" value="1"/>
</dbReference>
<feature type="transmembrane region" description="Helical" evidence="1">
    <location>
        <begin position="486"/>
        <end position="503"/>
    </location>
</feature>
<feature type="transmembrane region" description="Helical" evidence="1">
    <location>
        <begin position="404"/>
        <end position="423"/>
    </location>
</feature>
<keyword evidence="1" id="KW-0812">Transmembrane</keyword>
<feature type="transmembrane region" description="Helical" evidence="1">
    <location>
        <begin position="435"/>
        <end position="455"/>
    </location>
</feature>
<proteinExistence type="predicted"/>
<dbReference type="PANTHER" id="PTHR33987:SF1">
    <property type="entry name" value="CALCINEURIN-LIKE METALLO-PHOSPHOESTERASE SUPERFAMILY PROTEIN"/>
    <property type="match status" value="1"/>
</dbReference>
<feature type="transmembrane region" description="Helical" evidence="1">
    <location>
        <begin position="253"/>
        <end position="272"/>
    </location>
</feature>
<dbReference type="Pfam" id="PF09423">
    <property type="entry name" value="PhoD"/>
    <property type="match status" value="1"/>
</dbReference>
<feature type="transmembrane region" description="Helical" evidence="1">
    <location>
        <begin position="118"/>
        <end position="143"/>
    </location>
</feature>
<evidence type="ECO:0000313" key="4">
    <source>
        <dbReference type="Proteomes" id="UP000734823"/>
    </source>
</evidence>
<feature type="transmembrane region" description="Helical" evidence="1">
    <location>
        <begin position="515"/>
        <end position="534"/>
    </location>
</feature>
<feature type="transmembrane region" description="Helical" evidence="1">
    <location>
        <begin position="174"/>
        <end position="196"/>
    </location>
</feature>
<feature type="transmembrane region" description="Helical" evidence="1">
    <location>
        <begin position="292"/>
        <end position="308"/>
    </location>
</feature>
<evidence type="ECO:0000259" key="2">
    <source>
        <dbReference type="Pfam" id="PF09423"/>
    </source>
</evidence>
<feature type="transmembrane region" description="Helical" evidence="1">
    <location>
        <begin position="85"/>
        <end position="106"/>
    </location>
</feature>
<dbReference type="EMBL" id="JABVED010000001">
    <property type="protein sequence ID" value="MBC6445889.1"/>
    <property type="molecule type" value="Genomic_DNA"/>
</dbReference>
<dbReference type="SUPFAM" id="SSF56300">
    <property type="entry name" value="Metallo-dependent phosphatases"/>
    <property type="match status" value="1"/>
</dbReference>
<dbReference type="Proteomes" id="UP000734823">
    <property type="component" value="Unassembled WGS sequence"/>
</dbReference>
<evidence type="ECO:0000256" key="1">
    <source>
        <dbReference type="SAM" id="Phobius"/>
    </source>
</evidence>
<dbReference type="InterPro" id="IPR038607">
    <property type="entry name" value="PhoD-like_sf"/>
</dbReference>
<dbReference type="InterPro" id="IPR018946">
    <property type="entry name" value="PhoD-like_MPP"/>
</dbReference>
<keyword evidence="1" id="KW-1133">Transmembrane helix</keyword>
<name>A0ABR7KZN5_9PSEU</name>
<organism evidence="3 4">
    <name type="scientific">Actinokineospora xionganensis</name>
    <dbReference type="NCBI Taxonomy" id="2684470"/>
    <lineage>
        <taxon>Bacteria</taxon>
        <taxon>Bacillati</taxon>
        <taxon>Actinomycetota</taxon>
        <taxon>Actinomycetes</taxon>
        <taxon>Pseudonocardiales</taxon>
        <taxon>Pseudonocardiaceae</taxon>
        <taxon>Actinokineospora</taxon>
    </lineage>
</organism>
<dbReference type="PANTHER" id="PTHR33987">
    <property type="entry name" value="CALCINEURIN-LIKE METALLO-PHOSPHOESTERASE SUPERFAMILY PROTEIN"/>
    <property type="match status" value="1"/>
</dbReference>
<feature type="transmembrane region" description="Helical" evidence="1">
    <location>
        <begin position="554"/>
        <end position="576"/>
    </location>
</feature>
<feature type="transmembrane region" description="Helical" evidence="1">
    <location>
        <begin position="340"/>
        <end position="362"/>
    </location>
</feature>
<feature type="domain" description="PhoD-like phosphatase metallophosphatase" evidence="2">
    <location>
        <begin position="695"/>
        <end position="866"/>
    </location>
</feature>
<comment type="caution">
    <text evidence="3">The sequence shown here is derived from an EMBL/GenBank/DDBJ whole genome shotgun (WGS) entry which is preliminary data.</text>
</comment>
<keyword evidence="4" id="KW-1185">Reference proteome</keyword>
<keyword evidence="1" id="KW-0472">Membrane</keyword>
<feature type="transmembrane region" description="Helical" evidence="1">
    <location>
        <begin position="20"/>
        <end position="39"/>
    </location>
</feature>
<protein>
    <submittedName>
        <fullName evidence="3">Alkaline phosphatase D family protein</fullName>
    </submittedName>
</protein>
<dbReference type="InterPro" id="IPR029052">
    <property type="entry name" value="Metallo-depent_PP-like"/>
</dbReference>
<feature type="transmembrane region" description="Helical" evidence="1">
    <location>
        <begin position="315"/>
        <end position="334"/>
    </location>
</feature>
<accession>A0ABR7KZN5</accession>
<dbReference type="RefSeq" id="WP_187217950.1">
    <property type="nucleotide sequence ID" value="NZ_JABVED010000001.1"/>
</dbReference>
<gene>
    <name evidence="3" type="ORF">GPZ80_01725</name>
</gene>
<dbReference type="Gene3D" id="3.60.21.70">
    <property type="entry name" value="PhoD-like phosphatase"/>
    <property type="match status" value="1"/>
</dbReference>
<feature type="transmembrane region" description="Helical" evidence="1">
    <location>
        <begin position="462"/>
        <end position="480"/>
    </location>
</feature>
<feature type="transmembrane region" description="Helical" evidence="1">
    <location>
        <begin position="228"/>
        <end position="246"/>
    </location>
</feature>
<evidence type="ECO:0000313" key="3">
    <source>
        <dbReference type="EMBL" id="MBC6445889.1"/>
    </source>
</evidence>